<dbReference type="NCBIfam" id="NF003759">
    <property type="entry name" value="PRK05352.1-2"/>
    <property type="match status" value="1"/>
</dbReference>
<keyword evidence="3 8" id="KW-0520">NAD</keyword>
<feature type="domain" description="NqrA N-terminal barrel-sandwich hybrid" evidence="9">
    <location>
        <begin position="2"/>
        <end position="94"/>
    </location>
</feature>
<evidence type="ECO:0000259" key="9">
    <source>
        <dbReference type="Pfam" id="PF05896"/>
    </source>
</evidence>
<dbReference type="InterPro" id="IPR022615">
    <property type="entry name" value="NqrA_C_domain"/>
</dbReference>
<evidence type="ECO:0000256" key="4">
    <source>
        <dbReference type="ARBA" id="ARBA00023053"/>
    </source>
</evidence>
<gene>
    <name evidence="8" type="primary">nqrA</name>
    <name evidence="12" type="ORF">SAMN05660691_02213</name>
</gene>
<dbReference type="Gene3D" id="2.40.50.100">
    <property type="match status" value="1"/>
</dbReference>
<evidence type="ECO:0000256" key="3">
    <source>
        <dbReference type="ARBA" id="ARBA00023027"/>
    </source>
</evidence>
<evidence type="ECO:0000313" key="12">
    <source>
        <dbReference type="EMBL" id="SEH92690.1"/>
    </source>
</evidence>
<dbReference type="Pfam" id="PF24836">
    <property type="entry name" value="NQRA_2nd"/>
    <property type="match status" value="1"/>
</dbReference>
<keyword evidence="2 8" id="KW-1278">Translocase</keyword>
<keyword evidence="7 8" id="KW-0739">Sodium transport</keyword>
<keyword evidence="13" id="KW-1185">Reference proteome</keyword>
<dbReference type="Proteomes" id="UP000199371">
    <property type="component" value="Unassembled WGS sequence"/>
</dbReference>
<dbReference type="OrthoDB" id="9774536at2"/>
<keyword evidence="4 8" id="KW-0915">Sodium</keyword>
<keyword evidence="5 8" id="KW-0406">Ion transport</keyword>
<dbReference type="EC" id="7.2.1.1" evidence="8"/>
<feature type="domain" description="NqrA second alpha/beta" evidence="11">
    <location>
        <begin position="113"/>
        <end position="255"/>
    </location>
</feature>
<evidence type="ECO:0000256" key="7">
    <source>
        <dbReference type="ARBA" id="ARBA00023201"/>
    </source>
</evidence>
<proteinExistence type="inferred from homology"/>
<dbReference type="InterPro" id="IPR056148">
    <property type="entry name" value="NQRA_2nd"/>
</dbReference>
<comment type="catalytic activity">
    <reaction evidence="8">
        <text>a ubiquinone + n Na(+)(in) + NADH + H(+) = a ubiquinol + n Na(+)(out) + NAD(+)</text>
        <dbReference type="Rhea" id="RHEA:47748"/>
        <dbReference type="Rhea" id="RHEA-COMP:9565"/>
        <dbReference type="Rhea" id="RHEA-COMP:9566"/>
        <dbReference type="ChEBI" id="CHEBI:15378"/>
        <dbReference type="ChEBI" id="CHEBI:16389"/>
        <dbReference type="ChEBI" id="CHEBI:17976"/>
        <dbReference type="ChEBI" id="CHEBI:29101"/>
        <dbReference type="ChEBI" id="CHEBI:57540"/>
        <dbReference type="ChEBI" id="CHEBI:57945"/>
        <dbReference type="EC" id="7.2.1.1"/>
    </reaction>
</comment>
<evidence type="ECO:0000313" key="13">
    <source>
        <dbReference type="Proteomes" id="UP000199371"/>
    </source>
</evidence>
<comment type="subunit">
    <text evidence="8">Composed of six subunits; NqrA, NqrB, NqrC, NqrD, NqrE and NqrF.</text>
</comment>
<dbReference type="Pfam" id="PF11973">
    <property type="entry name" value="NQRA_SLBB"/>
    <property type="match status" value="1"/>
</dbReference>
<dbReference type="RefSeq" id="WP_092793231.1">
    <property type="nucleotide sequence ID" value="NZ_FNXF01000007.1"/>
</dbReference>
<dbReference type="GO" id="GO:0006814">
    <property type="term" value="P:sodium ion transport"/>
    <property type="evidence" value="ECO:0007669"/>
    <property type="project" value="UniProtKB-UniRule"/>
</dbReference>
<feature type="domain" description="Na(+)-translocating NADH-quinone reductase subunit A C-terminal" evidence="10">
    <location>
        <begin position="260"/>
        <end position="309"/>
    </location>
</feature>
<organism evidence="12 13">
    <name type="scientific">Rheinheimera pacifica</name>
    <dbReference type="NCBI Taxonomy" id="173990"/>
    <lineage>
        <taxon>Bacteria</taxon>
        <taxon>Pseudomonadati</taxon>
        <taxon>Pseudomonadota</taxon>
        <taxon>Gammaproteobacteria</taxon>
        <taxon>Chromatiales</taxon>
        <taxon>Chromatiaceae</taxon>
        <taxon>Rheinheimera</taxon>
    </lineage>
</organism>
<name>A0A1H6M417_9GAMM</name>
<sequence length="445" mass="47280">MIKLKKGLDIPLAGSPKQEISAGNTINTVAVLGEEYIGMRPTMSVEVGDTVKKGQVLFEDKKNPGVKFTAPLAGTVKEINRGAKRVLQSVVIAAAGNDAVQFAKYSADQLAGLSREQVVQNLVDSGLWVAFRTRPFSQTPAIDSTPRAIFVNAMDTNPLAADPAVVIAADSEAFTQGLTLLATLTDGKLYLCKKAGATVPTISKAEVAEFDGPHPAGLVGTHIHLLDPVSAKKIVWHIGYQDVIAIGKLFTSGELHNERVIAVAGPVVKNPRLVKTILGASTSELTAGELTDGQNRIISGSVLAGATAHGVHGYVGRYHTQLSVLAEGTEKEFLGWIAPGATKFSVTRAYLSHLNPKRLFSMTTTTNGSSRAMVPIGNYERVMPLDILPTLLLRDMVSGDTDGAVSLGCLELDEEDLALCTFVCPGKYDYGTILRSCLTTIQKEG</sequence>
<dbReference type="HAMAP" id="MF_00425">
    <property type="entry name" value="NqrA"/>
    <property type="match status" value="1"/>
</dbReference>
<protein>
    <recommendedName>
        <fullName evidence="8">Na(+)-translocating NADH-quinone reductase subunit A</fullName>
        <shortName evidence="8">Na(+)-NQR subunit A</shortName>
        <shortName evidence="8">Na(+)-translocating NQR subunit A</shortName>
        <ecNumber evidence="8">7.2.1.1</ecNumber>
    </recommendedName>
    <alternativeName>
        <fullName evidence="8">NQR complex subunit A</fullName>
    </alternativeName>
    <alternativeName>
        <fullName evidence="8">NQR-1 subunit A</fullName>
    </alternativeName>
</protein>
<comment type="similarity">
    <text evidence="8">Belongs to the NqrA family.</text>
</comment>
<keyword evidence="6 8" id="KW-0830">Ubiquinone</keyword>
<evidence type="ECO:0000256" key="5">
    <source>
        <dbReference type="ARBA" id="ARBA00023065"/>
    </source>
</evidence>
<accession>A0A1H6M417</accession>
<evidence type="ECO:0000256" key="2">
    <source>
        <dbReference type="ARBA" id="ARBA00022967"/>
    </source>
</evidence>
<evidence type="ECO:0000256" key="8">
    <source>
        <dbReference type="HAMAP-Rule" id="MF_00425"/>
    </source>
</evidence>
<evidence type="ECO:0000256" key="6">
    <source>
        <dbReference type="ARBA" id="ARBA00023075"/>
    </source>
</evidence>
<dbReference type="InterPro" id="IPR056147">
    <property type="entry name" value="NQRA_N"/>
</dbReference>
<dbReference type="InterPro" id="IPR008703">
    <property type="entry name" value="NqrA"/>
</dbReference>
<dbReference type="PANTHER" id="PTHR37839:SF1">
    <property type="entry name" value="NA(+)-TRANSLOCATING NADH-QUINONE REDUCTASE SUBUNIT A"/>
    <property type="match status" value="1"/>
</dbReference>
<keyword evidence="1 8" id="KW-0813">Transport</keyword>
<dbReference type="STRING" id="173990.SAMN05660691_02213"/>
<reference evidence="13" key="1">
    <citation type="submission" date="2016-10" db="EMBL/GenBank/DDBJ databases">
        <authorList>
            <person name="Varghese N."/>
            <person name="Submissions S."/>
        </authorList>
    </citation>
    <scope>NUCLEOTIDE SEQUENCE [LARGE SCALE GENOMIC DNA]</scope>
    <source>
        <strain evidence="13">DSM 17616</strain>
    </source>
</reference>
<dbReference type="AlphaFoldDB" id="A0A1H6M417"/>
<dbReference type="EMBL" id="FNXF01000007">
    <property type="protein sequence ID" value="SEH92690.1"/>
    <property type="molecule type" value="Genomic_DNA"/>
</dbReference>
<dbReference type="GO" id="GO:0016655">
    <property type="term" value="F:oxidoreductase activity, acting on NAD(P)H, quinone or similar compound as acceptor"/>
    <property type="evidence" value="ECO:0007669"/>
    <property type="project" value="UniProtKB-UniRule"/>
</dbReference>
<evidence type="ECO:0000259" key="10">
    <source>
        <dbReference type="Pfam" id="PF11973"/>
    </source>
</evidence>
<evidence type="ECO:0000259" key="11">
    <source>
        <dbReference type="Pfam" id="PF24836"/>
    </source>
</evidence>
<dbReference type="NCBIfam" id="TIGR01936">
    <property type="entry name" value="nqrA"/>
    <property type="match status" value="1"/>
</dbReference>
<dbReference type="PANTHER" id="PTHR37839">
    <property type="entry name" value="NA(+)-TRANSLOCATING NADH-QUINONE REDUCTASE SUBUNIT A"/>
    <property type="match status" value="1"/>
</dbReference>
<evidence type="ECO:0000256" key="1">
    <source>
        <dbReference type="ARBA" id="ARBA00022448"/>
    </source>
</evidence>
<comment type="function">
    <text evidence="8">NQR complex catalyzes the reduction of ubiquinone-1 to ubiquinol by two successive reactions, coupled with the transport of Na(+) ions from the cytoplasm to the periplasm. NqrA to NqrE are probably involved in the second step, the conversion of ubisemiquinone to ubiquinol.</text>
</comment>
<dbReference type="Pfam" id="PF05896">
    <property type="entry name" value="NQRA_N"/>
    <property type="match status" value="1"/>
</dbReference>